<dbReference type="RefSeq" id="WP_195817609.1">
    <property type="nucleotide sequence ID" value="NZ_JADOBH010000003.1"/>
</dbReference>
<accession>A0ABS0DTD2</accession>
<name>A0ABS0DTD2_9GAMM</name>
<dbReference type="Gene3D" id="3.40.50.1820">
    <property type="entry name" value="alpha/beta hydrolase"/>
    <property type="match status" value="1"/>
</dbReference>
<dbReference type="PANTHER" id="PTHR43798">
    <property type="entry name" value="MONOACYLGLYCEROL LIPASE"/>
    <property type="match status" value="1"/>
</dbReference>
<proteinExistence type="predicted"/>
<feature type="domain" description="AB hydrolase-1" evidence="1">
    <location>
        <begin position="21"/>
        <end position="139"/>
    </location>
</feature>
<comment type="caution">
    <text evidence="2">The sequence shown here is derived from an EMBL/GenBank/DDBJ whole genome shotgun (WGS) entry which is preliminary data.</text>
</comment>
<keyword evidence="2" id="KW-0378">Hydrolase</keyword>
<dbReference type="Proteomes" id="UP000600307">
    <property type="component" value="Unassembled WGS sequence"/>
</dbReference>
<dbReference type="EMBL" id="JADOBH010000003">
    <property type="protein sequence ID" value="MBF7957126.1"/>
    <property type="molecule type" value="Genomic_DNA"/>
</dbReference>
<dbReference type="InterPro" id="IPR000073">
    <property type="entry name" value="AB_hydrolase_1"/>
</dbReference>
<dbReference type="InterPro" id="IPR050266">
    <property type="entry name" value="AB_hydrolase_sf"/>
</dbReference>
<keyword evidence="3" id="KW-1185">Reference proteome</keyword>
<sequence>MFVKCNDLIMHVDLQGSTDAPVLVLLHSLGTNFHIWDAQVPALTRHYRVLRLDMRGHGLSETGQAPFSLEDLADDVLRIADYFDISTFSVAGVSIGGLIAQHIADTAPQRLRSMVLIDTYLAPASSSFWRTMADNIRQNGLDSLAPEIFGRWVTAEFRDTPAALGMKQMLNRTPDEGYAKCADVLSQIEPKQPRNTQVPLRVLVGEHDMVATPAAAQEMATARHGELVVLRNAAHIPLFEKSGEILGEMLCFLAKDFSHDVREKISV</sequence>
<dbReference type="InterPro" id="IPR029058">
    <property type="entry name" value="AB_hydrolase_fold"/>
</dbReference>
<dbReference type="PRINTS" id="PR00111">
    <property type="entry name" value="ABHYDROLASE"/>
</dbReference>
<dbReference type="SUPFAM" id="SSF53474">
    <property type="entry name" value="alpha/beta-Hydrolases"/>
    <property type="match status" value="1"/>
</dbReference>
<dbReference type="Pfam" id="PF00561">
    <property type="entry name" value="Abhydrolase_1"/>
    <property type="match status" value="1"/>
</dbReference>
<evidence type="ECO:0000313" key="2">
    <source>
        <dbReference type="EMBL" id="MBF7957126.1"/>
    </source>
</evidence>
<evidence type="ECO:0000259" key="1">
    <source>
        <dbReference type="Pfam" id="PF00561"/>
    </source>
</evidence>
<dbReference type="PANTHER" id="PTHR43798:SF29">
    <property type="entry name" value="AB HYDROLASE-1 DOMAIN-CONTAINING PROTEIN"/>
    <property type="match status" value="1"/>
</dbReference>
<gene>
    <name evidence="2" type="ORF">IV431_16345</name>
</gene>
<reference evidence="2 3" key="1">
    <citation type="submission" date="2020-11" db="EMBL/GenBank/DDBJ databases">
        <title>Taxonomic investigation of Rahnella spp.</title>
        <authorList>
            <person name="Lee S.D."/>
        </authorList>
    </citation>
    <scope>NUCLEOTIDE SEQUENCE [LARGE SCALE GENOMIC DNA]</scope>
    <source>
        <strain evidence="2 3">SAP-10</strain>
    </source>
</reference>
<dbReference type="GO" id="GO:0016787">
    <property type="term" value="F:hydrolase activity"/>
    <property type="evidence" value="ECO:0007669"/>
    <property type="project" value="UniProtKB-KW"/>
</dbReference>
<protein>
    <submittedName>
        <fullName evidence="2">Alpha/beta fold hydrolase</fullName>
    </submittedName>
</protein>
<organism evidence="2 3">
    <name type="scientific">Rahnella victoriana</name>
    <dbReference type="NCBI Taxonomy" id="1510570"/>
    <lineage>
        <taxon>Bacteria</taxon>
        <taxon>Pseudomonadati</taxon>
        <taxon>Pseudomonadota</taxon>
        <taxon>Gammaproteobacteria</taxon>
        <taxon>Enterobacterales</taxon>
        <taxon>Yersiniaceae</taxon>
        <taxon>Rahnella</taxon>
    </lineage>
</organism>
<evidence type="ECO:0000313" key="3">
    <source>
        <dbReference type="Proteomes" id="UP000600307"/>
    </source>
</evidence>